<keyword evidence="3" id="KW-1133">Transmembrane helix</keyword>
<evidence type="ECO:0000256" key="3">
    <source>
        <dbReference type="SAM" id="Phobius"/>
    </source>
</evidence>
<dbReference type="InterPro" id="IPR014755">
    <property type="entry name" value="Cu-Rt/internalin_Ig-like"/>
</dbReference>
<keyword evidence="7" id="KW-1185">Reference proteome</keyword>
<dbReference type="InterPro" id="IPR000421">
    <property type="entry name" value="FA58C"/>
</dbReference>
<evidence type="ECO:0000256" key="4">
    <source>
        <dbReference type="SAM" id="SignalP"/>
    </source>
</evidence>
<dbReference type="SUPFAM" id="SSF49785">
    <property type="entry name" value="Galactose-binding domain-like"/>
    <property type="match status" value="3"/>
</dbReference>
<dbReference type="InterPro" id="IPR008979">
    <property type="entry name" value="Galactose-bd-like_sf"/>
</dbReference>
<dbReference type="Gene3D" id="2.60.40.1220">
    <property type="match status" value="2"/>
</dbReference>
<gene>
    <name evidence="6" type="ORF">M9Y10_001535</name>
</gene>
<evidence type="ECO:0000256" key="2">
    <source>
        <dbReference type="SAM" id="MobiDB-lite"/>
    </source>
</evidence>
<reference evidence="6 7" key="1">
    <citation type="submission" date="2024-04" db="EMBL/GenBank/DDBJ databases">
        <title>Tritrichomonas musculus Genome.</title>
        <authorList>
            <person name="Alves-Ferreira E."/>
            <person name="Grigg M."/>
            <person name="Lorenzi H."/>
            <person name="Galac M."/>
        </authorList>
    </citation>
    <scope>NUCLEOTIDE SEQUENCE [LARGE SCALE GENOMIC DNA]</scope>
    <source>
        <strain evidence="6 7">EAF2021</strain>
    </source>
</reference>
<dbReference type="InterPro" id="IPR017853">
    <property type="entry name" value="GH"/>
</dbReference>
<feature type="domain" description="F5/8 type C" evidence="5">
    <location>
        <begin position="1173"/>
        <end position="1344"/>
    </location>
</feature>
<dbReference type="InterPro" id="IPR013785">
    <property type="entry name" value="Aldolase_TIM"/>
</dbReference>
<name>A0ABR2L7B8_9EUKA</name>
<dbReference type="Proteomes" id="UP001470230">
    <property type="component" value="Unassembled WGS sequence"/>
</dbReference>
<keyword evidence="1 4" id="KW-0732">Signal</keyword>
<evidence type="ECO:0000256" key="1">
    <source>
        <dbReference type="ARBA" id="ARBA00022729"/>
    </source>
</evidence>
<dbReference type="PROSITE" id="PS50022">
    <property type="entry name" value="FA58C_3"/>
    <property type="match status" value="2"/>
</dbReference>
<dbReference type="Gene3D" id="2.60.120.260">
    <property type="entry name" value="Galactose-binding domain-like"/>
    <property type="match status" value="3"/>
</dbReference>
<proteinExistence type="predicted"/>
<keyword evidence="3" id="KW-0812">Transmembrane</keyword>
<evidence type="ECO:0000313" key="7">
    <source>
        <dbReference type="Proteomes" id="UP001470230"/>
    </source>
</evidence>
<organism evidence="6 7">
    <name type="scientific">Tritrichomonas musculus</name>
    <dbReference type="NCBI Taxonomy" id="1915356"/>
    <lineage>
        <taxon>Eukaryota</taxon>
        <taxon>Metamonada</taxon>
        <taxon>Parabasalia</taxon>
        <taxon>Tritrichomonadida</taxon>
        <taxon>Tritrichomonadidae</taxon>
        <taxon>Tritrichomonas</taxon>
    </lineage>
</organism>
<keyword evidence="3" id="KW-0472">Membrane</keyword>
<comment type="caution">
    <text evidence="6">The sequence shown here is derived from an EMBL/GenBank/DDBJ whole genome shotgun (WGS) entry which is preliminary data.</text>
</comment>
<feature type="domain" description="F5/8 type C" evidence="5">
    <location>
        <begin position="2231"/>
        <end position="2324"/>
    </location>
</feature>
<dbReference type="SUPFAM" id="SSF51445">
    <property type="entry name" value="(Trans)glycosidases"/>
    <property type="match status" value="2"/>
</dbReference>
<sequence>MFFLLFFFLNSFGLSDPQEVSLGNKYLTVTWNINDSGSLLTKNLLNQRAQPEVTIIPQTGSEEFTISILRDNSSPYPTPISDKSKWTITANSEKNTEGDDGPIKNLIDNNPHTIWHSWESEEDDKTGHDDRENHAGDYNITINFGEKLTFKAISFTQKPINLDGVVRKFKLFVGDSLEDVTNKVKKGEYILDSYFAQDKNKKCYLNLTEEVTTQFVVITTKGDGKFGTGAQFDIYSDFIPYLNDVIKASELKCKDASKEENKVTFTFDTYELNNAKFDIIEVVELIQDKPYMEKHLEIKCSDENVKLDYIDLDHYVLTNDDHSKSWTCPFVDELFMSLGQPYYMNTFYAGCRFPYTHTMIETTTNLARIRYHSGKSFKDLKKNDQNMYVTWKTVLGASRDSRIEVVRNDFFAYISDISVPSPFRKQYNSWYDWMLKITEENIMISFKEIERGCTQYGLPPFDSYVVDDGWNNYNSDKYGVYDVGTSGTTYNQDGFWEFNDKFPNKFKNPSDFTRKISSNFGVWLGPRGGYVTPGKFGQMIEDAKKGFYNPQSDDIDVGSHTYLKNVQQLLVDFIKTYKVNYYKLDGFVEQPCFNETHDHMVGGPDGLYYFTDLWENVYVWYEDMIKTAKETGLDNFWISTTTWAAPSPFQLQWSNSVWIQISGDKGEIIIGDNINQADQCLTYRDDCYWQFYDEMELQFPARCLYNHDPIYGQAGTTLRGSLNDDFFRTFLYGCAMRGTAFFELYYTYDMLDEGDKWYISSDVLSWAEGNFDTLQHSQIFGGRPGIGEFYGFSAWNTTNGVIGIRNPGAEVVEEKIIIDRNIGVPEDIGTVYRSTLLDHKTENQDETKNKVPFKYGDELKVTLVPGEYRIYEFRPTNDNEAPTIEVVKSTKETEIMIRFNKRVVLNDASFSIQGVTVNEARLRGDRRTVTLSTSPMINYTNYKLEIKGVKDIFDNELSTTVDFQYFTSNLISSIRGEFSGSDSVFVDTTVATDSFTIRLNVKDFKDVKNAVLLHSEDNSIIVEITSDNHIKFTVGKTSVTSESEINKDTHFVTLVRERNALIKIYIGTEIDSSQWDKQMANTVSIHNLILNKNEVVYTYVKVFNYGLAYSEVSEEVSLKNEYIERVFSISNNKVKTLEIINYRTDSIISITPQEGSEEFLFSVPIYDEKEANGNENIYRVKNDTPEAIDRTNWHASANSEQSTIPGKEGSVYNLIDGNLNTMWHSKYNDKGQGGHDDRYDPKDPFQVTFDLKKETEFKAFSYTPRQSGLNGRINHYEIYVENSMEELNKSIKDKKYKMKGDFHFFAAFPVYVNFTNPQKGRYVALLSVDHDSFGSGADFNLYEDFVPLPHADIKSSSFELDHYEIKEKENSQLLIFTYKPYSFNDVQFNITVEYELQNDKHYIEKEIKIKIPQNKYNDIKFDYFDLDHLVISNNDKEKSWTHPMIDSSGDYIPSKYILTLGQPIYINSFFTGCRFPFSDNQIVDNLSYLRYQAGKTYQQLNLGEDGTYCCWKTVLGSARSTNIEVIRNDFFSYITDISVENKFRKQYNSWYDWMLTITESNILSSFKEIEKGCTQMGVKPLDSYVIDDGWNNYNYDNQEYHVYDEAKSGTTYNDVGFWAINNKFPDGFNKPAEFAQSVSSNFGVWLGPRGGYNFMDKFGHMIENAGFGYHNAQSNDVDVASTKYTAKLKEFWNDWIKKYKVNYYKLDGWLLKPCENKDHDHVVGGFDGVYEYSDYWERYIDVFKSMRETALQNDINNLWISLTCYINPSPFHLQWANSIWIQISDDVGYIKLSDKDTLADQMLNYRDNVYYNFYHVFQFQLPQQSVYNHDPIYGKTGTQLEGSLNDDEFRKFLLMCGMRGNSFFELYYTYTMIDEGDKWYVNSEILNYIENRHDVLQHSQIFGEAPEKGSVYGYSSWSKERGTIAIRNPSNEVKEYTIKLNRDIGVPENIGTVYRKIVLDFNSIEDLKEGQEQHYDDEIKVTLQPRELRIIDFEPEQDTESAKVEVLKIINQKEIQIRFNKKIRFDINNYLIDDVKISEGKLRGDLRTVSLYLQDSFENNTEYVITLNDVKDSIGHSLNTQVRFVYMAGNMIVTVPNEIGPIEEDCLLSTKEYQVDSFTFQLNIKDLKEDSNQVLIKDDRNEVSVEIVDKKIKFKVQSISVSSKQQVPLNMDINVTCVRERNTMIKIYINGQLSSSNYAEDQSEIISLKYIQLCKSTAIFNSIIVSSFGYSYKDALETNEKVIRVKTAIAEATSEVEGHEASNAIDDNEVTYWLSKEEKDQSIKVSLDRSVFIEKVGYVAHDEKTAIKEYTISVSLDNKDWVDISGSWANKNDQREAVVNQKVKFLILKGTSISNSISASQIYFYGSEIENEDHNPTPPPPPTPMPTRTTQPEPTDEPEDDENKEKAFVIVGVVVGGVMVVVITAMIIVLLRKRKPQDKINDEPLISVK</sequence>
<feature type="region of interest" description="Disordered" evidence="2">
    <location>
        <begin position="2369"/>
        <end position="2403"/>
    </location>
</feature>
<protein>
    <recommendedName>
        <fullName evidence="5">F5/8 type C domain-containing protein</fullName>
    </recommendedName>
</protein>
<feature type="transmembrane region" description="Helical" evidence="3">
    <location>
        <begin position="2407"/>
        <end position="2431"/>
    </location>
</feature>
<feature type="signal peptide" evidence="4">
    <location>
        <begin position="1"/>
        <end position="17"/>
    </location>
</feature>
<dbReference type="EMBL" id="JAPFFF010000001">
    <property type="protein sequence ID" value="KAK8899228.1"/>
    <property type="molecule type" value="Genomic_DNA"/>
</dbReference>
<dbReference type="Pfam" id="PF00754">
    <property type="entry name" value="F5_F8_type_C"/>
    <property type="match status" value="2"/>
</dbReference>
<evidence type="ECO:0000259" key="5">
    <source>
        <dbReference type="PROSITE" id="PS50022"/>
    </source>
</evidence>
<feature type="compositionally biased region" description="Pro residues" evidence="2">
    <location>
        <begin position="2376"/>
        <end position="2385"/>
    </location>
</feature>
<dbReference type="Gene3D" id="3.20.20.70">
    <property type="entry name" value="Aldolase class I"/>
    <property type="match status" value="2"/>
</dbReference>
<evidence type="ECO:0000313" key="6">
    <source>
        <dbReference type="EMBL" id="KAK8899228.1"/>
    </source>
</evidence>
<accession>A0ABR2L7B8</accession>
<feature type="chain" id="PRO_5047011131" description="F5/8 type C domain-containing protein" evidence="4">
    <location>
        <begin position="18"/>
        <end position="2449"/>
    </location>
</feature>